<sequence length="178" mass="19654">MSISTSTFADIFEAVQTVNINIFIGLDKEENPDPVPERPTTPKRLDPISELKSAAGPIVLTYTVRYQNSNIPFLDFDRGDRRWLGLLLQELQRIYIASGPDAVIMSGIAPVRNRYHQSQTWQQFIDGLVTDKVSKGFDFTAGQLKHLPKLIAALSKGSKLAGCGSLEFREAGTGKVMA</sequence>
<dbReference type="STRING" id="1907666.DSM25559_5268"/>
<dbReference type="Proteomes" id="UP000187891">
    <property type="component" value="Unassembled WGS sequence"/>
</dbReference>
<reference evidence="2" key="1">
    <citation type="submission" date="2016-10" db="EMBL/GenBank/DDBJ databases">
        <authorList>
            <person name="Wibberg D."/>
        </authorList>
    </citation>
    <scope>NUCLEOTIDE SEQUENCE [LARGE SCALE GENOMIC DNA]</scope>
</reference>
<dbReference type="AlphaFoldDB" id="A0A1R3U377"/>
<dbReference type="EMBL" id="FMUE01000026">
    <property type="protein sequence ID" value="SCX35995.1"/>
    <property type="molecule type" value="Genomic_DNA"/>
</dbReference>
<organism evidence="1 2">
    <name type="scientific">Agrobacterium rosae</name>
    <dbReference type="NCBI Taxonomy" id="1972867"/>
    <lineage>
        <taxon>Bacteria</taxon>
        <taxon>Pseudomonadati</taxon>
        <taxon>Pseudomonadota</taxon>
        <taxon>Alphaproteobacteria</taxon>
        <taxon>Hyphomicrobiales</taxon>
        <taxon>Rhizobiaceae</taxon>
        <taxon>Rhizobium/Agrobacterium group</taxon>
        <taxon>Agrobacterium</taxon>
    </lineage>
</organism>
<evidence type="ECO:0000313" key="2">
    <source>
        <dbReference type="Proteomes" id="UP000187891"/>
    </source>
</evidence>
<evidence type="ECO:0000313" key="1">
    <source>
        <dbReference type="EMBL" id="SCX35995.1"/>
    </source>
</evidence>
<gene>
    <name evidence="1" type="ORF">DSM25559_5268</name>
</gene>
<proteinExistence type="predicted"/>
<dbReference type="RefSeq" id="WP_077123135.1">
    <property type="nucleotide sequence ID" value="NZ_FMUE01000026.1"/>
</dbReference>
<name>A0A1R3U377_9HYPH</name>
<accession>A0A1R3U377</accession>
<protein>
    <submittedName>
        <fullName evidence="1">Uncharacterized protein</fullName>
    </submittedName>
</protein>